<dbReference type="eggNOG" id="ENOG5032TIB">
    <property type="taxonomic scope" value="Bacteria"/>
</dbReference>
<protein>
    <submittedName>
        <fullName evidence="1">Uncharacterized protein</fullName>
    </submittedName>
</protein>
<keyword evidence="2" id="KW-1185">Reference proteome</keyword>
<dbReference type="EMBL" id="CP006721">
    <property type="protein sequence ID" value="AGX43894.1"/>
    <property type="molecule type" value="Genomic_DNA"/>
</dbReference>
<sequence length="207" mass="22525">MRDVVIWCADIGSIKKKNFGWCRGIIGDKDEFLMGSSIQDFADGIAKDISNGYKVALGFECPLFVPISENPLNLTSARKGEGDRPWSASAGGTVIATGLAETAWILGRINELAEVDIKVTFDWNEFINKSLNLFIWEAFVSKESKAQTHSGDAEVAVKTFIKEYPDVVQANAVTAENPYNLVAAALLRTGISDDLSLLSECCIVIKA</sequence>
<dbReference type="PATRIC" id="fig|1345695.10.peg.1009"/>
<dbReference type="OrthoDB" id="2082643at2"/>
<dbReference type="AlphaFoldDB" id="U5MT22"/>
<gene>
    <name evidence="1" type="ORF">CLSA_c29270</name>
</gene>
<proteinExistence type="predicted"/>
<organism evidence="1 2">
    <name type="scientific">Clostridium saccharobutylicum DSM 13864</name>
    <dbReference type="NCBI Taxonomy" id="1345695"/>
    <lineage>
        <taxon>Bacteria</taxon>
        <taxon>Bacillati</taxon>
        <taxon>Bacillota</taxon>
        <taxon>Clostridia</taxon>
        <taxon>Eubacteriales</taxon>
        <taxon>Clostridiaceae</taxon>
        <taxon>Clostridium</taxon>
    </lineage>
</organism>
<evidence type="ECO:0000313" key="1">
    <source>
        <dbReference type="EMBL" id="AGX43894.1"/>
    </source>
</evidence>
<accession>U5MT22</accession>
<evidence type="ECO:0000313" key="2">
    <source>
        <dbReference type="Proteomes" id="UP000017118"/>
    </source>
</evidence>
<dbReference type="HOGENOM" id="CLU_1213219_0_0_9"/>
<dbReference type="GeneID" id="55475311"/>
<name>U5MT22_CLOSA</name>
<dbReference type="RefSeq" id="WP_022747039.1">
    <property type="nucleotide sequence ID" value="NC_022571.1"/>
</dbReference>
<dbReference type="Proteomes" id="UP000017118">
    <property type="component" value="Chromosome"/>
</dbReference>
<dbReference type="KEGG" id="csb:CLSA_c29270"/>
<reference evidence="1 2" key="1">
    <citation type="journal article" date="2013" name="Genome Announc.">
        <title>Complete Genome Sequence of the Solvent Producer Clostridium saccharobutylicum NCP262 (DSM 13864).</title>
        <authorList>
            <person name="Poehlein A."/>
            <person name="Hartwich K."/>
            <person name="Krabben P."/>
            <person name="Ehrenreich A."/>
            <person name="Liebl W."/>
            <person name="Durre P."/>
            <person name="Gottschalk G."/>
            <person name="Daniel R."/>
        </authorList>
    </citation>
    <scope>NUCLEOTIDE SEQUENCE [LARGE SCALE GENOMIC DNA]</scope>
    <source>
        <strain evidence="1">DSM 13864</strain>
    </source>
</reference>